<dbReference type="SUPFAM" id="SSF52540">
    <property type="entry name" value="P-loop containing nucleoside triphosphate hydrolases"/>
    <property type="match status" value="1"/>
</dbReference>
<proteinExistence type="predicted"/>
<feature type="repeat" description="WD" evidence="3">
    <location>
        <begin position="1104"/>
        <end position="1145"/>
    </location>
</feature>
<dbReference type="Gene3D" id="1.10.10.10">
    <property type="entry name" value="Winged helix-like DNA-binding domain superfamily/Winged helix DNA-binding domain"/>
    <property type="match status" value="1"/>
</dbReference>
<dbReference type="InterPro" id="IPR018391">
    <property type="entry name" value="PQQ_b-propeller_rpt"/>
</dbReference>
<dbReference type="Gene3D" id="1.25.40.370">
    <property type="match status" value="1"/>
</dbReference>
<comment type="caution">
    <text evidence="6">The sequence shown here is derived from an EMBL/GenBank/DDBJ whole genome shotgun (WGS) entry which is preliminary data.</text>
</comment>
<dbReference type="SMART" id="SM00564">
    <property type="entry name" value="PQQ"/>
    <property type="match status" value="7"/>
</dbReference>
<dbReference type="SUPFAM" id="SSF50978">
    <property type="entry name" value="WD40 repeat-like"/>
    <property type="match status" value="1"/>
</dbReference>
<dbReference type="Pfam" id="PF00400">
    <property type="entry name" value="WD40"/>
    <property type="match status" value="6"/>
</dbReference>
<feature type="domain" description="Apoptotic protease-activating factor 1 winged-helix" evidence="5">
    <location>
        <begin position="536"/>
        <end position="602"/>
    </location>
</feature>
<dbReference type="InterPro" id="IPR036388">
    <property type="entry name" value="WH-like_DNA-bd_sf"/>
</dbReference>
<name>A0ABT2MYV6_9CYAN</name>
<evidence type="ECO:0000313" key="7">
    <source>
        <dbReference type="Proteomes" id="UP001525890"/>
    </source>
</evidence>
<keyword evidence="7" id="KW-1185">Reference proteome</keyword>
<dbReference type="InterPro" id="IPR019775">
    <property type="entry name" value="WD40_repeat_CS"/>
</dbReference>
<sequence length="1390" mass="151309">MDANRWLKVNRSLLGETALLGLLAMLTVAAGGTYWGMLGNFLAGMEANKLGELVERFRNHGEVLRNEDLAKAAGRTVGKTLEERIIPQFPELRAALQGLADGVEVYWLERVQGMNVFETLQEEQLYRLFSQAPEGFSNYPILKADEWQELSEDLVAWGFGRGILPGERAKYEDVVAALAGELAANFGKYLRQVLKDDPKAFAGMVLDLHGATLAQLQEIQQYLPKLAHREDVERVLSSLDENFLRQTRQLERMEGKIDRLAGGEGATAAPRSRLFNVPSLPLKLLHRSEEVEAIKAKLLGTESQTLVMTGVAQRVGVQGMGGIGKSVLAAAVARDKAVGERFPDGVLWVTLGQEPNVKARLVDCVGYFTGTLPYFEDLPQGKAALAQQLEGRACLLVLDDVWEMSHAAVFDGLGPHCQLLLTTRDGKLVTGLAAQGHEVGLLSEEQGLGLVAEWAGEHREGLPLEAVEVVRECGYLPLAVAIAGAMVCGNGPNRWRNVLEKLRAADLARIAYEFPNYPHPDLLKVLQVSVDALPSDMATRYLDLAIFPEDTPIPEGVLEIFWGAIRLDALAVSDVVNDLVAKSLLLRDELDRLSLHDLQVDYVRQQAGDLTARQEQFFAAYGQRYPEGYHEATADEYFARYAIRHHLQVCPHHIPPLLLDFPWLQGKIECLGVGAVLADFEAVPEAVASRTLELVGEAVRLSAHVLQQDTSQLAGQLWGRLLSFAEITPPKPPYRYFWEQIPGIGQHLPKYPATPQRETFPAITQLLTQAQQCHRKPWIRPLFPNLTPPGGPLIRTLTGHDDQVNAVAISRDGQRVVSGSLDNTLKVWNLATGEEERTLTGHSESVVAVAISRDGQRVVSGSWDNTLKVWNLATGEEERILTGHSESVVAVAISPDGQRVVSGSDDNTLKVWNLLTGEEERTLTGHGKSVNAVAISPDGQRVVSGSSDNTLKVWNLATGEEERTLTGHSGSVYAVAISPDGQRVVSGSWEIKVKLGENLTMSSEDSTLKVWNLATGEEERTLTGHNDQVNAVAISPDGQRVVSGSRDKTLKVWNLATGEEERTLTDSSSVTAVALSRDGQRVVSASNKTLKVWNLATGEEERTLIGHGDSVTGIAISPDGQRVVSGSSDNTLKVWTLVTGEEERTFSEYRTSVVAVAISADGQRMVSGSSDNTLKVRNLAKGRKERTLIGHWSDVNAVAFSPDGHRVVSGSSDNSVKVWTLVTGEEERTVYGGSVYAVAISPDGHRVVSDSRDNTLKVWNLLTGKYERSLKGHRGSVLAVAISPDGHRVVSGSGDKTLKVWNLATGEEERTLRGHDGSVYAVALSPDGQWVVSGSGDTTLKVWNLATGEEIASFTADAALRCCAIAPDGVTVVAGDDLGRVHFLRLERFS</sequence>
<evidence type="ECO:0000256" key="2">
    <source>
        <dbReference type="ARBA" id="ARBA00022737"/>
    </source>
</evidence>
<dbReference type="Gene3D" id="2.130.10.10">
    <property type="entry name" value="YVTN repeat-like/Quinoprotein amine dehydrogenase"/>
    <property type="match status" value="6"/>
</dbReference>
<dbReference type="InterPro" id="IPR027417">
    <property type="entry name" value="P-loop_NTPase"/>
</dbReference>
<dbReference type="SMART" id="SM00320">
    <property type="entry name" value="WD40"/>
    <property type="match status" value="14"/>
</dbReference>
<dbReference type="Proteomes" id="UP001525890">
    <property type="component" value="Unassembled WGS sequence"/>
</dbReference>
<dbReference type="Pfam" id="PF00931">
    <property type="entry name" value="NB-ARC"/>
    <property type="match status" value="1"/>
</dbReference>
<organism evidence="6 7">
    <name type="scientific">Laspinema palackyanum D2a</name>
    <dbReference type="NCBI Taxonomy" id="2953684"/>
    <lineage>
        <taxon>Bacteria</taxon>
        <taxon>Bacillati</taxon>
        <taxon>Cyanobacteriota</taxon>
        <taxon>Cyanophyceae</taxon>
        <taxon>Oscillatoriophycideae</taxon>
        <taxon>Oscillatoriales</taxon>
        <taxon>Laspinemataceae</taxon>
        <taxon>Laspinema</taxon>
        <taxon>Laspinema palackyanum</taxon>
    </lineage>
</organism>
<evidence type="ECO:0000256" key="3">
    <source>
        <dbReference type="PROSITE-ProRule" id="PRU00221"/>
    </source>
</evidence>
<feature type="domain" description="NB-ARC" evidence="4">
    <location>
        <begin position="304"/>
        <end position="457"/>
    </location>
</feature>
<dbReference type="InterPro" id="IPR036322">
    <property type="entry name" value="WD40_repeat_dom_sf"/>
</dbReference>
<dbReference type="InterPro" id="IPR002182">
    <property type="entry name" value="NB-ARC"/>
</dbReference>
<evidence type="ECO:0000256" key="1">
    <source>
        <dbReference type="ARBA" id="ARBA00022574"/>
    </source>
</evidence>
<dbReference type="PRINTS" id="PR00364">
    <property type="entry name" value="DISEASERSIST"/>
</dbReference>
<dbReference type="EMBL" id="JAMXFF010000066">
    <property type="protein sequence ID" value="MCT7969942.1"/>
    <property type="molecule type" value="Genomic_DNA"/>
</dbReference>
<dbReference type="PROSITE" id="PS50294">
    <property type="entry name" value="WD_REPEATS_REGION"/>
    <property type="match status" value="10"/>
</dbReference>
<feature type="repeat" description="WD" evidence="3">
    <location>
        <begin position="1270"/>
        <end position="1311"/>
    </location>
</feature>
<feature type="repeat" description="WD" evidence="3">
    <location>
        <begin position="1312"/>
        <end position="1353"/>
    </location>
</feature>
<feature type="repeat" description="WD" evidence="3">
    <location>
        <begin position="1022"/>
        <end position="1063"/>
    </location>
</feature>
<dbReference type="Gene3D" id="3.40.50.300">
    <property type="entry name" value="P-loop containing nucleotide triphosphate hydrolases"/>
    <property type="match status" value="1"/>
</dbReference>
<dbReference type="Pfam" id="PF25172">
    <property type="entry name" value="Beta-prop_WDR3_2nd"/>
    <property type="match status" value="1"/>
</dbReference>
<feature type="repeat" description="WD" evidence="3">
    <location>
        <begin position="1188"/>
        <end position="1229"/>
    </location>
</feature>
<dbReference type="SUPFAM" id="SSF50969">
    <property type="entry name" value="YVTN repeat-like/Quinoprotein amine dehydrogenase"/>
    <property type="match status" value="1"/>
</dbReference>
<feature type="repeat" description="WD" evidence="3">
    <location>
        <begin position="1146"/>
        <end position="1187"/>
    </location>
</feature>
<evidence type="ECO:0000259" key="4">
    <source>
        <dbReference type="Pfam" id="PF00931"/>
    </source>
</evidence>
<dbReference type="PROSITE" id="PS00678">
    <property type="entry name" value="WD_REPEATS_1"/>
    <property type="match status" value="7"/>
</dbReference>
<dbReference type="CDD" id="cd00200">
    <property type="entry name" value="WD40"/>
    <property type="match status" value="2"/>
</dbReference>
<feature type="repeat" description="WD" evidence="3">
    <location>
        <begin position="923"/>
        <end position="964"/>
    </location>
</feature>
<feature type="repeat" description="WD" evidence="3">
    <location>
        <begin position="881"/>
        <end position="922"/>
    </location>
</feature>
<feature type="repeat" description="WD" evidence="3">
    <location>
        <begin position="839"/>
        <end position="880"/>
    </location>
</feature>
<feature type="repeat" description="WD" evidence="3">
    <location>
        <begin position="965"/>
        <end position="1021"/>
    </location>
</feature>
<dbReference type="InterPro" id="IPR015943">
    <property type="entry name" value="WD40/YVTN_repeat-like_dom_sf"/>
</dbReference>
<dbReference type="PANTHER" id="PTHR19848">
    <property type="entry name" value="WD40 REPEAT PROTEIN"/>
    <property type="match status" value="1"/>
</dbReference>
<feature type="repeat" description="WD" evidence="3">
    <location>
        <begin position="1228"/>
        <end position="1269"/>
    </location>
</feature>
<dbReference type="PROSITE" id="PS50082">
    <property type="entry name" value="WD_REPEATS_2"/>
    <property type="match status" value="12"/>
</dbReference>
<dbReference type="PRINTS" id="PR00320">
    <property type="entry name" value="GPROTEINBRPT"/>
</dbReference>
<gene>
    <name evidence="6" type="ORF">NG799_26880</name>
</gene>
<dbReference type="InterPro" id="IPR048975">
    <property type="entry name" value="WHD_APAF1"/>
</dbReference>
<dbReference type="InterPro" id="IPR001680">
    <property type="entry name" value="WD40_rpt"/>
</dbReference>
<dbReference type="InterPro" id="IPR011044">
    <property type="entry name" value="Quino_amine_DH_bsu"/>
</dbReference>
<feature type="repeat" description="WD" evidence="3">
    <location>
        <begin position="797"/>
        <end position="838"/>
    </location>
</feature>
<protein>
    <submittedName>
        <fullName evidence="6">NB-ARC domain-containing protein</fullName>
    </submittedName>
</protein>
<keyword evidence="2" id="KW-0677">Repeat</keyword>
<dbReference type="InterPro" id="IPR042197">
    <property type="entry name" value="Apaf_helical"/>
</dbReference>
<dbReference type="PANTHER" id="PTHR19848:SF8">
    <property type="entry name" value="F-BOX AND WD REPEAT DOMAIN CONTAINING 7"/>
    <property type="match status" value="1"/>
</dbReference>
<dbReference type="Gene3D" id="1.10.8.430">
    <property type="entry name" value="Helical domain of apoptotic protease-activating factors"/>
    <property type="match status" value="1"/>
</dbReference>
<evidence type="ECO:0000313" key="6">
    <source>
        <dbReference type="EMBL" id="MCT7969942.1"/>
    </source>
</evidence>
<accession>A0ABT2MYV6</accession>
<keyword evidence="1 3" id="KW-0853">WD repeat</keyword>
<reference evidence="6 7" key="1">
    <citation type="journal article" date="2022" name="Front. Microbiol.">
        <title>High genomic differentiation and limited gene flow indicate recent cryptic speciation within the genus Laspinema (cyanobacteria).</title>
        <authorList>
            <person name="Stanojkovic A."/>
            <person name="Skoupy S."/>
            <person name="Skaloud P."/>
            <person name="Dvorak P."/>
        </authorList>
    </citation>
    <scope>NUCLEOTIDE SEQUENCE [LARGE SCALE GENOMIC DNA]</scope>
    <source>
        <strain evidence="6 7">D2a</strain>
    </source>
</reference>
<dbReference type="RefSeq" id="WP_368009381.1">
    <property type="nucleotide sequence ID" value="NZ_JAMXFF010000066.1"/>
</dbReference>
<evidence type="ECO:0000259" key="5">
    <source>
        <dbReference type="Pfam" id="PF21296"/>
    </source>
</evidence>
<dbReference type="InterPro" id="IPR020472">
    <property type="entry name" value="WD40_PAC1"/>
</dbReference>
<dbReference type="Pfam" id="PF21296">
    <property type="entry name" value="WHD_APAF1"/>
    <property type="match status" value="1"/>
</dbReference>